<accession>A0A914PD54</accession>
<feature type="compositionally biased region" description="Polar residues" evidence="1">
    <location>
        <begin position="292"/>
        <end position="302"/>
    </location>
</feature>
<dbReference type="Proteomes" id="UP000887578">
    <property type="component" value="Unplaced"/>
</dbReference>
<feature type="compositionally biased region" description="Low complexity" evidence="1">
    <location>
        <begin position="303"/>
        <end position="334"/>
    </location>
</feature>
<organism evidence="3 4">
    <name type="scientific">Panagrolaimus davidi</name>
    <dbReference type="NCBI Taxonomy" id="227884"/>
    <lineage>
        <taxon>Eukaryota</taxon>
        <taxon>Metazoa</taxon>
        <taxon>Ecdysozoa</taxon>
        <taxon>Nematoda</taxon>
        <taxon>Chromadorea</taxon>
        <taxon>Rhabditida</taxon>
        <taxon>Tylenchina</taxon>
        <taxon>Panagrolaimomorpha</taxon>
        <taxon>Panagrolaimoidea</taxon>
        <taxon>Panagrolaimidae</taxon>
        <taxon>Panagrolaimus</taxon>
    </lineage>
</organism>
<evidence type="ECO:0000313" key="3">
    <source>
        <dbReference type="Proteomes" id="UP000887578"/>
    </source>
</evidence>
<feature type="transmembrane region" description="Helical" evidence="2">
    <location>
        <begin position="210"/>
        <end position="233"/>
    </location>
</feature>
<feature type="compositionally biased region" description="Low complexity" evidence="1">
    <location>
        <begin position="370"/>
        <end position="381"/>
    </location>
</feature>
<keyword evidence="3" id="KW-1185">Reference proteome</keyword>
<keyword evidence="2" id="KW-0472">Membrane</keyword>
<protein>
    <submittedName>
        <fullName evidence="4">Uncharacterized protein</fullName>
    </submittedName>
</protein>
<evidence type="ECO:0000256" key="2">
    <source>
        <dbReference type="SAM" id="Phobius"/>
    </source>
</evidence>
<name>A0A914PD54_9BILA</name>
<proteinExistence type="predicted"/>
<keyword evidence="2" id="KW-1133">Transmembrane helix</keyword>
<dbReference type="AlphaFoldDB" id="A0A914PD54"/>
<feature type="region of interest" description="Disordered" evidence="1">
    <location>
        <begin position="286"/>
        <end position="381"/>
    </location>
</feature>
<feature type="compositionally biased region" description="Low complexity" evidence="1">
    <location>
        <begin position="341"/>
        <end position="361"/>
    </location>
</feature>
<dbReference type="WBParaSite" id="PDA_v2.g16093.t1">
    <property type="protein sequence ID" value="PDA_v2.g16093.t1"/>
    <property type="gene ID" value="PDA_v2.g16093"/>
</dbReference>
<evidence type="ECO:0000256" key="1">
    <source>
        <dbReference type="SAM" id="MobiDB-lite"/>
    </source>
</evidence>
<reference evidence="4" key="1">
    <citation type="submission" date="2022-11" db="UniProtKB">
        <authorList>
            <consortium name="WormBaseParasite"/>
        </authorList>
    </citation>
    <scope>IDENTIFICATION</scope>
</reference>
<sequence>MATKDKLVVFKDKQQCFANYNSQTDHQSQCTNLHLNQSYKLPISIPVKACSKSYNDKNCEGTAATSKLSDPKVSDYCKERKKLSLSFDKPSEWLELSNNAEEKPDKRWKKTETTNKSTLSLHIAAYERSIEVSASDPFGGKNKKDLKNYISGSIRTEKHLSKFITQNPFEFPRQQSNGIFEPELTRFRRSQDYQSTPEESSNGLEVSELLILQLVFTLLFSICALASSSFIIYRIFMRERQLLDETEKRAFELYDAIFQSFIPRTIADKLSNSIYKTEVDAHAMNDKPIPVSTKQVNPSQINAPPAAAATPGVGQSSSPSAAPGTSTAPGTSSAPLPPSAGAPQQQQPASAPAAPEVAPAASAPPPQSPAPVLAQAPILPS</sequence>
<keyword evidence="2" id="KW-0812">Transmembrane</keyword>
<evidence type="ECO:0000313" key="4">
    <source>
        <dbReference type="WBParaSite" id="PDA_v2.g16093.t1"/>
    </source>
</evidence>